<accession>A0ABY7E5E6</accession>
<evidence type="ECO:0000313" key="2">
    <source>
        <dbReference type="EMBL" id="WAR03766.1"/>
    </source>
</evidence>
<dbReference type="Pfam" id="PF01683">
    <property type="entry name" value="EB"/>
    <property type="match status" value="1"/>
</dbReference>
<proteinExistence type="predicted"/>
<keyword evidence="4" id="KW-1185">Reference proteome</keyword>
<reference evidence="2" key="1">
    <citation type="submission" date="2022-11" db="EMBL/GenBank/DDBJ databases">
        <title>Centuries of genome instability and evolution in soft-shell clam transmissible cancer (bioRxiv).</title>
        <authorList>
            <person name="Hart S.F.M."/>
            <person name="Yonemitsu M.A."/>
            <person name="Giersch R.M."/>
            <person name="Beal B.F."/>
            <person name="Arriagada G."/>
            <person name="Davis B.W."/>
            <person name="Ostrander E.A."/>
            <person name="Goff S.P."/>
            <person name="Metzger M.J."/>
        </authorList>
    </citation>
    <scope>NUCLEOTIDE SEQUENCE</scope>
    <source>
        <strain evidence="2">MELC-2E11</strain>
        <tissue evidence="2">Siphon/mantle</tissue>
    </source>
</reference>
<dbReference type="InterPro" id="IPR006149">
    <property type="entry name" value="EB_dom"/>
</dbReference>
<evidence type="ECO:0000313" key="4">
    <source>
        <dbReference type="Proteomes" id="UP001164746"/>
    </source>
</evidence>
<dbReference type="EMBL" id="CP111015">
    <property type="protein sequence ID" value="WAR03766.1"/>
    <property type="molecule type" value="Genomic_DNA"/>
</dbReference>
<organism evidence="2 4">
    <name type="scientific">Mya arenaria</name>
    <name type="common">Soft-shell clam</name>
    <dbReference type="NCBI Taxonomy" id="6604"/>
    <lineage>
        <taxon>Eukaryota</taxon>
        <taxon>Metazoa</taxon>
        <taxon>Spiralia</taxon>
        <taxon>Lophotrochozoa</taxon>
        <taxon>Mollusca</taxon>
        <taxon>Bivalvia</taxon>
        <taxon>Autobranchia</taxon>
        <taxon>Heteroconchia</taxon>
        <taxon>Euheterodonta</taxon>
        <taxon>Imparidentia</taxon>
        <taxon>Neoheterodontei</taxon>
        <taxon>Myida</taxon>
        <taxon>Myoidea</taxon>
        <taxon>Myidae</taxon>
        <taxon>Mya</taxon>
    </lineage>
</organism>
<feature type="domain" description="EB" evidence="1">
    <location>
        <begin position="113"/>
        <end position="154"/>
    </location>
</feature>
<sequence length="216" mass="23473">MPPELAMPPMLDMPHMLAMPPELAMFPEQAMSPLLDDHDLNGSCPDQAWCQQANSSCVNNTCVCQEKYYVELDQSGRKTCVLPLGADCGVGDKCGGDNTRCFNKKCACLPAYFLDSQGQCQPYRDIGEACGTRNECADEYTVCELGVCTCNGSFSYEYTEGAERFCRVKRASVIDENVLNRSCNIAAQMCVGLNVVCSPEGTCVCADGAEERDGIC</sequence>
<evidence type="ECO:0000259" key="1">
    <source>
        <dbReference type="Pfam" id="PF01683"/>
    </source>
</evidence>
<dbReference type="PANTHER" id="PTHR39069">
    <property type="entry name" value="ECDYSONE-INDUCIBLE GENE E1, ISOFORM A"/>
    <property type="match status" value="1"/>
</dbReference>
<name>A0ABY7E5E6_MYAAR</name>
<protein>
    <recommendedName>
        <fullName evidence="1">EB domain-containing protein</fullName>
    </recommendedName>
</protein>
<dbReference type="Proteomes" id="UP001164746">
    <property type="component" value="Chromosome 4"/>
</dbReference>
<dbReference type="EMBL" id="CP111015">
    <property type="protein sequence ID" value="WAR03900.1"/>
    <property type="molecule type" value="Genomic_DNA"/>
</dbReference>
<dbReference type="PANTHER" id="PTHR39069:SF8">
    <property type="entry name" value="FI17111P1"/>
    <property type="match status" value="1"/>
</dbReference>
<feature type="non-terminal residue" evidence="2">
    <location>
        <position position="1"/>
    </location>
</feature>
<evidence type="ECO:0000313" key="3">
    <source>
        <dbReference type="EMBL" id="WAR03900.1"/>
    </source>
</evidence>
<gene>
    <name evidence="2" type="ORF">MAR_010324</name>
    <name evidence="3" type="ORF">MAR_010458</name>
</gene>